<dbReference type="Pfam" id="PF16326">
    <property type="entry name" value="ABC_tran_CTD"/>
    <property type="match status" value="1"/>
</dbReference>
<dbReference type="FunFam" id="3.40.50.300:FF:000070">
    <property type="entry name" value="Putative ABC transporter ATP-binding component"/>
    <property type="match status" value="1"/>
</dbReference>
<comment type="caution">
    <text evidence="9">The sequence shown here is derived from an EMBL/GenBank/DDBJ whole genome shotgun (WGS) entry which is preliminary data.</text>
</comment>
<dbReference type="PANTHER" id="PTHR42855">
    <property type="entry name" value="ABC TRANSPORTER ATP-BINDING SUBUNIT"/>
    <property type="match status" value="1"/>
</dbReference>
<dbReference type="Proteomes" id="UP000223913">
    <property type="component" value="Unassembled WGS sequence"/>
</dbReference>
<dbReference type="InterPro" id="IPR017871">
    <property type="entry name" value="ABC_transporter-like_CS"/>
</dbReference>
<comment type="similarity">
    <text evidence="4">Belongs to the ABC transporter superfamily. ABCF family. YbiT subfamily.</text>
</comment>
<dbReference type="InterPro" id="IPR003593">
    <property type="entry name" value="AAA+_ATPase"/>
</dbReference>
<dbReference type="FunFam" id="3.40.50.300:FF:000011">
    <property type="entry name" value="Putative ABC transporter ATP-binding component"/>
    <property type="match status" value="1"/>
</dbReference>
<gene>
    <name evidence="9" type="ORF">CRP01_01150</name>
</gene>
<protein>
    <recommendedName>
        <fullName evidence="5">Probable ATP-binding protein YbiT</fullName>
    </recommendedName>
</protein>
<dbReference type="RefSeq" id="WP_099148141.1">
    <property type="nucleotide sequence ID" value="NZ_PDUD01000001.1"/>
</dbReference>
<dbReference type="InterPro" id="IPR051309">
    <property type="entry name" value="ABCF_ATPase"/>
</dbReference>
<dbReference type="GO" id="GO:0016740">
    <property type="term" value="F:transferase activity"/>
    <property type="evidence" value="ECO:0007669"/>
    <property type="project" value="UniProtKB-KW"/>
</dbReference>
<feature type="coiled-coil region" evidence="6">
    <location>
        <begin position="85"/>
        <end position="112"/>
    </location>
</feature>
<evidence type="ECO:0000313" key="9">
    <source>
        <dbReference type="EMBL" id="PHN08550.1"/>
    </source>
</evidence>
<keyword evidence="10" id="KW-1185">Reference proteome</keyword>
<dbReference type="InterPro" id="IPR003439">
    <property type="entry name" value="ABC_transporter-like_ATP-bd"/>
</dbReference>
<dbReference type="GO" id="GO:0016887">
    <property type="term" value="F:ATP hydrolysis activity"/>
    <property type="evidence" value="ECO:0007669"/>
    <property type="project" value="InterPro"/>
</dbReference>
<dbReference type="OrthoDB" id="1521973at2"/>
<feature type="compositionally biased region" description="Polar residues" evidence="7">
    <location>
        <begin position="551"/>
        <end position="564"/>
    </location>
</feature>
<keyword evidence="3" id="KW-0067">ATP-binding</keyword>
<keyword evidence="2" id="KW-0547">Nucleotide-binding</keyword>
<evidence type="ECO:0000256" key="1">
    <source>
        <dbReference type="ARBA" id="ARBA00022737"/>
    </source>
</evidence>
<keyword evidence="6" id="KW-0175">Coiled coil</keyword>
<keyword evidence="9" id="KW-0808">Transferase</keyword>
<dbReference type="SUPFAM" id="SSF52540">
    <property type="entry name" value="P-loop containing nucleoside triphosphate hydrolases"/>
    <property type="match status" value="2"/>
</dbReference>
<dbReference type="Pfam" id="PF00005">
    <property type="entry name" value="ABC_tran"/>
    <property type="match status" value="2"/>
</dbReference>
<dbReference type="Gene3D" id="3.40.50.300">
    <property type="entry name" value="P-loop containing nucleotide triphosphate hydrolases"/>
    <property type="match status" value="2"/>
</dbReference>
<feature type="domain" description="ABC transporter" evidence="8">
    <location>
        <begin position="2"/>
        <end position="260"/>
    </location>
</feature>
<dbReference type="InterPro" id="IPR037118">
    <property type="entry name" value="Val-tRNA_synth_C_sf"/>
</dbReference>
<feature type="domain" description="ABC transporter" evidence="8">
    <location>
        <begin position="328"/>
        <end position="542"/>
    </location>
</feature>
<evidence type="ECO:0000256" key="5">
    <source>
        <dbReference type="ARBA" id="ARBA00074044"/>
    </source>
</evidence>
<evidence type="ECO:0000256" key="6">
    <source>
        <dbReference type="SAM" id="Coils"/>
    </source>
</evidence>
<proteinExistence type="inferred from homology"/>
<evidence type="ECO:0000256" key="2">
    <source>
        <dbReference type="ARBA" id="ARBA00022741"/>
    </source>
</evidence>
<dbReference type="AlphaFoldDB" id="A0A2D0NJI2"/>
<keyword evidence="1" id="KW-0677">Repeat</keyword>
<dbReference type="GO" id="GO:0003677">
    <property type="term" value="F:DNA binding"/>
    <property type="evidence" value="ECO:0007669"/>
    <property type="project" value="InterPro"/>
</dbReference>
<dbReference type="EMBL" id="PDUD01000001">
    <property type="protein sequence ID" value="PHN08550.1"/>
    <property type="molecule type" value="Genomic_DNA"/>
</dbReference>
<evidence type="ECO:0000256" key="7">
    <source>
        <dbReference type="SAM" id="MobiDB-lite"/>
    </source>
</evidence>
<dbReference type="Gene3D" id="1.10.287.380">
    <property type="entry name" value="Valyl-tRNA synthetase, C-terminal domain"/>
    <property type="match status" value="1"/>
</dbReference>
<name>A0A2D0NJI2_FLAN2</name>
<dbReference type="SMART" id="SM00382">
    <property type="entry name" value="AAA"/>
    <property type="match status" value="2"/>
</dbReference>
<organism evidence="9 10">
    <name type="scientific">Flavilitoribacter nigricans (strain ATCC 23147 / DSM 23189 / NBRC 102662 / NCIMB 1420 / SS-2)</name>
    <name type="common">Lewinella nigricans</name>
    <dbReference type="NCBI Taxonomy" id="1122177"/>
    <lineage>
        <taxon>Bacteria</taxon>
        <taxon>Pseudomonadati</taxon>
        <taxon>Bacteroidota</taxon>
        <taxon>Saprospiria</taxon>
        <taxon>Saprospirales</taxon>
        <taxon>Lewinellaceae</taxon>
        <taxon>Flavilitoribacter</taxon>
    </lineage>
</organism>
<dbReference type="PROSITE" id="PS00211">
    <property type="entry name" value="ABC_TRANSPORTER_1"/>
    <property type="match status" value="2"/>
</dbReference>
<evidence type="ECO:0000256" key="3">
    <source>
        <dbReference type="ARBA" id="ARBA00022840"/>
    </source>
</evidence>
<dbReference type="InterPro" id="IPR032524">
    <property type="entry name" value="ABC_tran_C"/>
</dbReference>
<feature type="compositionally biased region" description="Basic and acidic residues" evidence="7">
    <location>
        <begin position="568"/>
        <end position="580"/>
    </location>
</feature>
<evidence type="ECO:0000256" key="4">
    <source>
        <dbReference type="ARBA" id="ARBA00061551"/>
    </source>
</evidence>
<evidence type="ECO:0000313" key="10">
    <source>
        <dbReference type="Proteomes" id="UP000223913"/>
    </source>
</evidence>
<evidence type="ECO:0000259" key="8">
    <source>
        <dbReference type="PROSITE" id="PS50893"/>
    </source>
</evidence>
<accession>A0A2D0NJI2</accession>
<dbReference type="GO" id="GO:0005524">
    <property type="term" value="F:ATP binding"/>
    <property type="evidence" value="ECO:0007669"/>
    <property type="project" value="UniProtKB-KW"/>
</dbReference>
<dbReference type="InterPro" id="IPR032781">
    <property type="entry name" value="ABC_tran_Xtn"/>
</dbReference>
<dbReference type="PROSITE" id="PS50893">
    <property type="entry name" value="ABC_TRANSPORTER_2"/>
    <property type="match status" value="2"/>
</dbReference>
<reference evidence="9 10" key="1">
    <citation type="submission" date="2017-10" db="EMBL/GenBank/DDBJ databases">
        <title>The draft genome sequence of Lewinella nigricans NBRC 102662.</title>
        <authorList>
            <person name="Wang K."/>
        </authorList>
    </citation>
    <scope>NUCLEOTIDE SEQUENCE [LARGE SCALE GENOMIC DNA]</scope>
    <source>
        <strain evidence="9 10">NBRC 102662</strain>
    </source>
</reference>
<dbReference type="CDD" id="cd03221">
    <property type="entry name" value="ABCF_EF-3"/>
    <property type="match status" value="2"/>
</dbReference>
<dbReference type="InterPro" id="IPR027417">
    <property type="entry name" value="P-loop_NTPase"/>
</dbReference>
<sequence length="651" mass="74059">MLTLSDISLKYGERVLFDHVNLVIAERDKVGLVGRNGAGKSTLLKIIANTINPDEGTIARPSASSLGFLHQEIELPRGRTVLEETMTAFEEIQRLESRLEELTEEIGNRTDYESNGYHKLLEELDAVNHRLHILGGSSAQADIEKVLKGLGFKDGDMNRQTTEFSGGWQMRVELAKMLLSQPDYLLLDEPTNHLDIESIIWLENFLQDYPGAIIVISHDRQFLDTITKRTVEVELGQVYDYKAPYSKYVELRKDRREKQMAAYQNQQRMIAQKEKTINRFMAKATKTKMAQSMQKQLDKIERIEIEDVDAATMNLRFPPAPRSGQVVVEAKDLTKKYGDLLVLQEVDLRLDRGDRVAFVGQNGQGKTTLAKIIVDELKYTGGTLDLGYNVELGYYAQNQSDTLDSKLTLLETMEMYSPPEMRTKLRTILGAFMFSGEDVDKKVSVLSGGERARLALACLLLRPFNLLVLDEPTNHLDMLSKDVLKQALKEYDGTMIVVSHDREFLNGLTNRVVEFRDKQLHHYIGDVTAFLEKRALDNMRDVEIGKTVQPSANTNVVNTRQENAPVQEEPKKTLSHEERKRLTRAVSNAEKRINRIEEEIAKFEKKMADPAFYDGADVEKITIEYEQKKSDLTKAMEEWEEAAMELEMAGG</sequence>
<feature type="region of interest" description="Disordered" evidence="7">
    <location>
        <begin position="551"/>
        <end position="580"/>
    </location>
</feature>
<dbReference type="Pfam" id="PF12848">
    <property type="entry name" value="ABC_tran_Xtn"/>
    <property type="match status" value="1"/>
</dbReference>
<dbReference type="PANTHER" id="PTHR42855:SF2">
    <property type="entry name" value="DRUG RESISTANCE ABC TRANSPORTER,ATP-BINDING PROTEIN"/>
    <property type="match status" value="1"/>
</dbReference>